<evidence type="ECO:0000313" key="4">
    <source>
        <dbReference type="EMBL" id="UOQ50418.1"/>
    </source>
</evidence>
<dbReference type="Proteomes" id="UP000831782">
    <property type="component" value="Chromosome"/>
</dbReference>
<evidence type="ECO:0000313" key="5">
    <source>
        <dbReference type="Proteomes" id="UP000831782"/>
    </source>
</evidence>
<evidence type="ECO:0000259" key="3">
    <source>
        <dbReference type="PROSITE" id="PS51186"/>
    </source>
</evidence>
<dbReference type="EMBL" id="CP095072">
    <property type="protein sequence ID" value="UOQ50418.1"/>
    <property type="molecule type" value="Genomic_DNA"/>
</dbReference>
<dbReference type="InterPro" id="IPR016181">
    <property type="entry name" value="Acyl_CoA_acyltransferase"/>
</dbReference>
<proteinExistence type="predicted"/>
<organism evidence="4 5">
    <name type="scientific">Gracilibacillus caseinilyticus</name>
    <dbReference type="NCBI Taxonomy" id="2932256"/>
    <lineage>
        <taxon>Bacteria</taxon>
        <taxon>Bacillati</taxon>
        <taxon>Bacillota</taxon>
        <taxon>Bacilli</taxon>
        <taxon>Bacillales</taxon>
        <taxon>Bacillaceae</taxon>
        <taxon>Gracilibacillus</taxon>
    </lineage>
</organism>
<sequence>MIRRATQRDIHYILSKAQDSAVEGALLKGQISQEQAVQMPLAILEQGGHYLVFGNQRNEIAGWILLGENIDFITNQPHVFVYELYVLPNYRNQGIAKQLLQAAFHDSKRHGYQDIRLNVYAGNYAKEIYHKMGFEDFNTVMSRKL</sequence>
<dbReference type="PANTHER" id="PTHR43420">
    <property type="entry name" value="ACETYLTRANSFERASE"/>
    <property type="match status" value="1"/>
</dbReference>
<protein>
    <submittedName>
        <fullName evidence="4">GNAT family N-acetyltransferase</fullName>
    </submittedName>
</protein>
<dbReference type="Pfam" id="PF13673">
    <property type="entry name" value="Acetyltransf_10"/>
    <property type="match status" value="1"/>
</dbReference>
<dbReference type="CDD" id="cd04301">
    <property type="entry name" value="NAT_SF"/>
    <property type="match status" value="1"/>
</dbReference>
<dbReference type="InterPro" id="IPR050680">
    <property type="entry name" value="YpeA/RimI_acetyltransf"/>
</dbReference>
<evidence type="ECO:0000256" key="1">
    <source>
        <dbReference type="ARBA" id="ARBA00022679"/>
    </source>
</evidence>
<dbReference type="RefSeq" id="WP_244724090.1">
    <property type="nucleotide sequence ID" value="NZ_CP095072.1"/>
</dbReference>
<dbReference type="PROSITE" id="PS51186">
    <property type="entry name" value="GNAT"/>
    <property type="match status" value="1"/>
</dbReference>
<dbReference type="Gene3D" id="3.40.630.30">
    <property type="match status" value="1"/>
</dbReference>
<keyword evidence="5" id="KW-1185">Reference proteome</keyword>
<keyword evidence="1" id="KW-0808">Transferase</keyword>
<gene>
    <name evidence="4" type="ORF">MUN88_10360</name>
</gene>
<accession>A0ABY4F2W7</accession>
<dbReference type="InterPro" id="IPR000182">
    <property type="entry name" value="GNAT_dom"/>
</dbReference>
<keyword evidence="2" id="KW-0012">Acyltransferase</keyword>
<evidence type="ECO:0000256" key="2">
    <source>
        <dbReference type="ARBA" id="ARBA00023315"/>
    </source>
</evidence>
<reference evidence="4 5" key="1">
    <citation type="submission" date="2022-04" db="EMBL/GenBank/DDBJ databases">
        <title>Gracilibacillus sp. isolated from saltern.</title>
        <authorList>
            <person name="Won M."/>
            <person name="Lee C.-M."/>
            <person name="Woen H.-Y."/>
            <person name="Kwon S.-W."/>
        </authorList>
    </citation>
    <scope>NUCLEOTIDE SEQUENCE [LARGE SCALE GENOMIC DNA]</scope>
    <source>
        <strain evidence="4 5">SSWR10-1</strain>
    </source>
</reference>
<dbReference type="PANTHER" id="PTHR43420:SF41">
    <property type="entry name" value="IAA ACETYLTRANSFERASE"/>
    <property type="match status" value="1"/>
</dbReference>
<feature type="domain" description="N-acetyltransferase" evidence="3">
    <location>
        <begin position="1"/>
        <end position="145"/>
    </location>
</feature>
<name>A0ABY4F2W7_9BACI</name>
<dbReference type="SUPFAM" id="SSF55729">
    <property type="entry name" value="Acyl-CoA N-acyltransferases (Nat)"/>
    <property type="match status" value="1"/>
</dbReference>